<comment type="caution">
    <text evidence="3">The sequence shown here is derived from an EMBL/GenBank/DDBJ whole genome shotgun (WGS) entry which is preliminary data.</text>
</comment>
<dbReference type="GO" id="GO:0006355">
    <property type="term" value="P:regulation of DNA-templated transcription"/>
    <property type="evidence" value="ECO:0007669"/>
    <property type="project" value="InterPro"/>
</dbReference>
<proteinExistence type="predicted"/>
<feature type="domain" description="RAMA" evidence="2">
    <location>
        <begin position="40"/>
        <end position="129"/>
    </location>
</feature>
<evidence type="ECO:0000313" key="4">
    <source>
        <dbReference type="Proteomes" id="UP000655287"/>
    </source>
</evidence>
<evidence type="ECO:0000259" key="1">
    <source>
        <dbReference type="Pfam" id="PF17206"/>
    </source>
</evidence>
<dbReference type="Pfam" id="PF17206">
    <property type="entry name" value="SeqA_N"/>
    <property type="match status" value="1"/>
</dbReference>
<dbReference type="RefSeq" id="WP_203989071.1">
    <property type="nucleotide sequence ID" value="NZ_BOOU01000055.1"/>
</dbReference>
<evidence type="ECO:0008006" key="5">
    <source>
        <dbReference type="Google" id="ProtNLM"/>
    </source>
</evidence>
<dbReference type="InterPro" id="IPR040843">
    <property type="entry name" value="RAMA"/>
</dbReference>
<accession>A0A919R6D1</accession>
<name>A0A919R6D1_9ACTN</name>
<dbReference type="InterPro" id="IPR033761">
    <property type="entry name" value="SeqA_N"/>
</dbReference>
<protein>
    <recommendedName>
        <fullName evidence="5">RAMA domain-containing protein</fullName>
    </recommendedName>
</protein>
<keyword evidence="4" id="KW-1185">Reference proteome</keyword>
<sequence>MRTIEIDEEVYSFLQAQAKAWIEEPNDVLRRLLLTEPTHRDEGALLPLIKAGLLQPAERLMWKRPRLGRVHYATVLPDGRLQLANGEAFTKPSPACKALSKQETDGWSAWHRLPDNTSLKDLRAEARRRGVAI</sequence>
<organism evidence="3 4">
    <name type="scientific">Sphaerisporangium rufum</name>
    <dbReference type="NCBI Taxonomy" id="1381558"/>
    <lineage>
        <taxon>Bacteria</taxon>
        <taxon>Bacillati</taxon>
        <taxon>Actinomycetota</taxon>
        <taxon>Actinomycetes</taxon>
        <taxon>Streptosporangiales</taxon>
        <taxon>Streptosporangiaceae</taxon>
        <taxon>Sphaerisporangium</taxon>
    </lineage>
</organism>
<dbReference type="InterPro" id="IPR013321">
    <property type="entry name" value="Arc_rbn_hlx_hlx"/>
</dbReference>
<dbReference type="Proteomes" id="UP000655287">
    <property type="component" value="Unassembled WGS sequence"/>
</dbReference>
<gene>
    <name evidence="3" type="ORF">Sru01_42130</name>
</gene>
<dbReference type="InterPro" id="IPR010985">
    <property type="entry name" value="Ribbon_hlx_hlx"/>
</dbReference>
<dbReference type="AlphaFoldDB" id="A0A919R6D1"/>
<evidence type="ECO:0000313" key="3">
    <source>
        <dbReference type="EMBL" id="GII79231.1"/>
    </source>
</evidence>
<dbReference type="EMBL" id="BOOU01000055">
    <property type="protein sequence ID" value="GII79231.1"/>
    <property type="molecule type" value="Genomic_DNA"/>
</dbReference>
<dbReference type="SUPFAM" id="SSF47598">
    <property type="entry name" value="Ribbon-helix-helix"/>
    <property type="match status" value="1"/>
</dbReference>
<dbReference type="Gene3D" id="1.10.1220.10">
    <property type="entry name" value="Met repressor-like"/>
    <property type="match status" value="1"/>
</dbReference>
<evidence type="ECO:0000259" key="2">
    <source>
        <dbReference type="Pfam" id="PF18755"/>
    </source>
</evidence>
<reference evidence="3" key="1">
    <citation type="submission" date="2021-01" db="EMBL/GenBank/DDBJ databases">
        <title>Whole genome shotgun sequence of Sphaerisporangium rufum NBRC 109079.</title>
        <authorList>
            <person name="Komaki H."/>
            <person name="Tamura T."/>
        </authorList>
    </citation>
    <scope>NUCLEOTIDE SEQUENCE</scope>
    <source>
        <strain evidence="3">NBRC 109079</strain>
    </source>
</reference>
<dbReference type="Pfam" id="PF18755">
    <property type="entry name" value="RAMA"/>
    <property type="match status" value="1"/>
</dbReference>
<feature type="domain" description="Negative modulator of initiation of replication SeqA N-terminal" evidence="1">
    <location>
        <begin position="1"/>
        <end position="33"/>
    </location>
</feature>